<evidence type="ECO:0000259" key="3">
    <source>
        <dbReference type="PROSITE" id="PS50043"/>
    </source>
</evidence>
<dbReference type="PANTHER" id="PTHR16305:SF35">
    <property type="entry name" value="TRANSCRIPTIONAL ACTIVATOR DOMAIN"/>
    <property type="match status" value="1"/>
</dbReference>
<comment type="caution">
    <text evidence="4">The sequence shown here is derived from an EMBL/GenBank/DDBJ whole genome shotgun (WGS) entry which is preliminary data.</text>
</comment>
<dbReference type="Gene3D" id="1.10.10.10">
    <property type="entry name" value="Winged helix-like DNA-binding domain superfamily/Winged helix DNA-binding domain"/>
    <property type="match status" value="1"/>
</dbReference>
<keyword evidence="1" id="KW-0547">Nucleotide-binding</keyword>
<dbReference type="InterPro" id="IPR027417">
    <property type="entry name" value="P-loop_NTPase"/>
</dbReference>
<dbReference type="GO" id="GO:0005737">
    <property type="term" value="C:cytoplasm"/>
    <property type="evidence" value="ECO:0007669"/>
    <property type="project" value="TreeGrafter"/>
</dbReference>
<dbReference type="InterPro" id="IPR036388">
    <property type="entry name" value="WH-like_DNA-bd_sf"/>
</dbReference>
<dbReference type="GO" id="GO:0004016">
    <property type="term" value="F:adenylate cyclase activity"/>
    <property type="evidence" value="ECO:0007669"/>
    <property type="project" value="TreeGrafter"/>
</dbReference>
<evidence type="ECO:0000313" key="4">
    <source>
        <dbReference type="EMBL" id="GHA16413.1"/>
    </source>
</evidence>
<dbReference type="RefSeq" id="WP_190060980.1">
    <property type="nucleotide sequence ID" value="NZ_BMWH01000044.1"/>
</dbReference>
<gene>
    <name evidence="4" type="ORF">GCM10010389_63640</name>
</gene>
<protein>
    <recommendedName>
        <fullName evidence="3">HTH luxR-type domain-containing protein</fullName>
    </recommendedName>
</protein>
<keyword evidence="5" id="KW-1185">Reference proteome</keyword>
<organism evidence="4 5">
    <name type="scientific">Streptomyces echinoruber</name>
    <dbReference type="NCBI Taxonomy" id="68898"/>
    <lineage>
        <taxon>Bacteria</taxon>
        <taxon>Bacillati</taxon>
        <taxon>Actinomycetota</taxon>
        <taxon>Actinomycetes</taxon>
        <taxon>Kitasatosporales</taxon>
        <taxon>Streptomycetaceae</taxon>
        <taxon>Streptomyces</taxon>
    </lineage>
</organism>
<dbReference type="InterPro" id="IPR016032">
    <property type="entry name" value="Sig_transdc_resp-reg_C-effctor"/>
</dbReference>
<evidence type="ECO:0000313" key="5">
    <source>
        <dbReference type="Proteomes" id="UP000623010"/>
    </source>
</evidence>
<dbReference type="Proteomes" id="UP000623010">
    <property type="component" value="Unassembled WGS sequence"/>
</dbReference>
<dbReference type="GO" id="GO:0006355">
    <property type="term" value="P:regulation of DNA-templated transcription"/>
    <property type="evidence" value="ECO:0007669"/>
    <property type="project" value="InterPro"/>
</dbReference>
<reference evidence="4" key="1">
    <citation type="journal article" date="2014" name="Int. J. Syst. Evol. Microbiol.">
        <title>Complete genome sequence of Corynebacterium casei LMG S-19264T (=DSM 44701T), isolated from a smear-ripened cheese.</title>
        <authorList>
            <consortium name="US DOE Joint Genome Institute (JGI-PGF)"/>
            <person name="Walter F."/>
            <person name="Albersmeier A."/>
            <person name="Kalinowski J."/>
            <person name="Ruckert C."/>
        </authorList>
    </citation>
    <scope>NUCLEOTIDE SEQUENCE</scope>
    <source>
        <strain evidence="4">JCM 5016</strain>
    </source>
</reference>
<reference evidence="4" key="2">
    <citation type="submission" date="2020-09" db="EMBL/GenBank/DDBJ databases">
        <authorList>
            <person name="Sun Q."/>
            <person name="Ohkuma M."/>
        </authorList>
    </citation>
    <scope>NUCLEOTIDE SEQUENCE</scope>
    <source>
        <strain evidence="4">JCM 5016</strain>
    </source>
</reference>
<keyword evidence="2" id="KW-0067">ATP-binding</keyword>
<dbReference type="PANTHER" id="PTHR16305">
    <property type="entry name" value="TESTICULAR SOLUBLE ADENYLYL CYCLASE"/>
    <property type="match status" value="1"/>
</dbReference>
<dbReference type="SUPFAM" id="SSF46894">
    <property type="entry name" value="C-terminal effector domain of the bipartite response regulators"/>
    <property type="match status" value="1"/>
</dbReference>
<dbReference type="AlphaFoldDB" id="A0A918RYV6"/>
<dbReference type="SUPFAM" id="SSF52540">
    <property type="entry name" value="P-loop containing nucleoside triphosphate hydrolases"/>
    <property type="match status" value="1"/>
</dbReference>
<dbReference type="InterPro" id="IPR000792">
    <property type="entry name" value="Tscrpt_reg_LuxR_C"/>
</dbReference>
<dbReference type="PRINTS" id="PR00038">
    <property type="entry name" value="HTHLUXR"/>
</dbReference>
<name>A0A918RYV6_9ACTN</name>
<dbReference type="PROSITE" id="PS50043">
    <property type="entry name" value="HTH_LUXR_2"/>
    <property type="match status" value="1"/>
</dbReference>
<dbReference type="Pfam" id="PF00196">
    <property type="entry name" value="GerE"/>
    <property type="match status" value="1"/>
</dbReference>
<dbReference type="Pfam" id="PF13191">
    <property type="entry name" value="AAA_16"/>
    <property type="match status" value="1"/>
</dbReference>
<dbReference type="InterPro" id="IPR041664">
    <property type="entry name" value="AAA_16"/>
</dbReference>
<evidence type="ECO:0000256" key="1">
    <source>
        <dbReference type="ARBA" id="ARBA00022741"/>
    </source>
</evidence>
<dbReference type="EMBL" id="BMWH01000044">
    <property type="protein sequence ID" value="GHA16413.1"/>
    <property type="molecule type" value="Genomic_DNA"/>
</dbReference>
<feature type="domain" description="HTH luxR-type" evidence="3">
    <location>
        <begin position="873"/>
        <end position="938"/>
    </location>
</feature>
<dbReference type="SMART" id="SM00421">
    <property type="entry name" value="HTH_LUXR"/>
    <property type="match status" value="1"/>
</dbReference>
<dbReference type="GO" id="GO:0003677">
    <property type="term" value="F:DNA binding"/>
    <property type="evidence" value="ECO:0007669"/>
    <property type="project" value="InterPro"/>
</dbReference>
<dbReference type="CDD" id="cd06170">
    <property type="entry name" value="LuxR_C_like"/>
    <property type="match status" value="1"/>
</dbReference>
<accession>A0A918RYV6</accession>
<proteinExistence type="predicted"/>
<dbReference type="GO" id="GO:0005524">
    <property type="term" value="F:ATP binding"/>
    <property type="evidence" value="ECO:0007669"/>
    <property type="project" value="UniProtKB-KW"/>
</dbReference>
<evidence type="ECO:0000256" key="2">
    <source>
        <dbReference type="ARBA" id="ARBA00022840"/>
    </source>
</evidence>
<sequence length="945" mass="101799">MLLEREHELAVVAEALQQACHRGFLTVIQGPFGGGKSAFVRAVADLGRASGALVLEAQAAPTERQFDFGVVRQLLEPVLAPADGGDHERWLREAAEQARLPLPGRGRFVPEPPGPTARVQQSAVWFDALVDSMARDRTVLIVVDDLHWSDSESLRALLRTARARRPRTLLVCSLTAGDVRTARPCVRDVLALGDRTVELDGLSTAGTRQVIEAVFEETPDAAFVRACQDRCGGNPFLLHAVADDALFHGLRPTARDAAAAAALRPLHVRRRLLGYLHSLPDYVRRTACALTLLGAHAEPSLVADLAQVDAHRYADALRVLRPAGLVDDPERRVRVGSMLRDVLEEGLPLEERAAMRGMAAELLHRTGHPAEQAAEHLMSVVALRGRDSVAILRRAADSALRRGSPRDAARYLGRALLDTAPVGASRAGLLIDLANAERSFATAASQRHVAEAVPLLGTVRERAAALVRLGPLLIDPCAFRVDELLRRVSADLAAVSSSDSADVLDRELALRLEAREHFLGAQDPAQQRSALHRLRALGPNPPARSVGERELLGALAHVAMVTNTVPGDELAALAARLLTQEQPCPDHVHTALPLAVNVLAAAGRTEGAAGWLRQARRVAERYGDHVEQAVIRAEQALLALAEGDLTAARSDVLGEDALSGPEMSGLPALYAAVLAMVALQTGEPGLAHTILIRHRLSDRNHFLAALLDMACGALAARRGELRTALDHFSVAGRHMERIGWRNPAVLPWSSAVALMHHRLGDPEQAVAAARAEVERARAWGAPTALGRALIVEGRVTPGRAGAVLLEEAVDVLEKGPNGYELGRALHALGTRAETDHTRREKALRRARDLAVECNASELETKILRILREQGADSTRKAVSLTPSEDKVARLAAAGMSNQEISTKLSISSRMVEKHLTNCYRKLGIDGRPYLREALADLDSRTPSGH</sequence>